<dbReference type="GO" id="GO:0061630">
    <property type="term" value="F:ubiquitin protein ligase activity"/>
    <property type="evidence" value="ECO:0007669"/>
    <property type="project" value="TreeGrafter"/>
</dbReference>
<gene>
    <name evidence="7" type="ORF">LTR77_005195</name>
</gene>
<dbReference type="InterPro" id="IPR001841">
    <property type="entry name" value="Znf_RING"/>
</dbReference>
<dbReference type="InterPro" id="IPR018957">
    <property type="entry name" value="Znf_C3HC4_RING-type"/>
</dbReference>
<dbReference type="AlphaFoldDB" id="A0AAV9PBQ5"/>
<evidence type="ECO:0000256" key="2">
    <source>
        <dbReference type="ARBA" id="ARBA00022771"/>
    </source>
</evidence>
<keyword evidence="2 4" id="KW-0863">Zinc-finger</keyword>
<sequence length="355" mass="39278">MADITKPAHPFWNAYWLLMIDRNALPVTCQVSKLRGYDRCTTLITANKTIRATAILDNVSQVATSIDLYTELFNIGKLSDRIYGACAAQMSRVRLGQGYEYMQYPPGYRMAMDIQSGIHVAEIEALNDSITRQSELLASMGADGVRIPTRPLNEIQPFAPGCPAHAWSARGSDNPAPTVVPGEYLYNPPTAPTSRATQVAGHLATLPRGGPTPEESRWTFEHIEAALADVNLAENDDADSETDDGEAEDSEYYFADAEDSVTNEPVPTTTSANTQPLADDVDDDDHTPKDDECAICRLPKLKPCRTPCGHEFCQECTVKWLEEEQSKTCPWDRKPFAMKDLMRMVPLVGLDVLFE</sequence>
<dbReference type="Gene3D" id="3.30.40.10">
    <property type="entry name" value="Zinc/RING finger domain, C3HC4 (zinc finger)"/>
    <property type="match status" value="1"/>
</dbReference>
<dbReference type="GO" id="GO:0000209">
    <property type="term" value="P:protein polyubiquitination"/>
    <property type="evidence" value="ECO:0007669"/>
    <property type="project" value="TreeGrafter"/>
</dbReference>
<accession>A0AAV9PBQ5</accession>
<dbReference type="RefSeq" id="XP_064659804.1">
    <property type="nucleotide sequence ID" value="XM_064802443.1"/>
</dbReference>
<dbReference type="Proteomes" id="UP001337655">
    <property type="component" value="Unassembled WGS sequence"/>
</dbReference>
<organism evidence="7 8">
    <name type="scientific">Saxophila tyrrhenica</name>
    <dbReference type="NCBI Taxonomy" id="1690608"/>
    <lineage>
        <taxon>Eukaryota</taxon>
        <taxon>Fungi</taxon>
        <taxon>Dikarya</taxon>
        <taxon>Ascomycota</taxon>
        <taxon>Pezizomycotina</taxon>
        <taxon>Dothideomycetes</taxon>
        <taxon>Dothideomycetidae</taxon>
        <taxon>Mycosphaerellales</taxon>
        <taxon>Extremaceae</taxon>
        <taxon>Saxophila</taxon>
    </lineage>
</organism>
<dbReference type="GO" id="GO:0008270">
    <property type="term" value="F:zinc ion binding"/>
    <property type="evidence" value="ECO:0007669"/>
    <property type="project" value="UniProtKB-KW"/>
</dbReference>
<dbReference type="EMBL" id="JAVRRT010000007">
    <property type="protein sequence ID" value="KAK5170606.1"/>
    <property type="molecule type" value="Genomic_DNA"/>
</dbReference>
<evidence type="ECO:0000259" key="6">
    <source>
        <dbReference type="PROSITE" id="PS50089"/>
    </source>
</evidence>
<dbReference type="SUPFAM" id="SSF57850">
    <property type="entry name" value="RING/U-box"/>
    <property type="match status" value="1"/>
</dbReference>
<evidence type="ECO:0000256" key="1">
    <source>
        <dbReference type="ARBA" id="ARBA00022723"/>
    </source>
</evidence>
<dbReference type="PANTHER" id="PTHR46016:SF1">
    <property type="entry name" value="RING-TYPE DOMAIN-CONTAINING PROTEIN"/>
    <property type="match status" value="1"/>
</dbReference>
<dbReference type="GeneID" id="89926539"/>
<dbReference type="SMART" id="SM00184">
    <property type="entry name" value="RING"/>
    <property type="match status" value="1"/>
</dbReference>
<proteinExistence type="predicted"/>
<evidence type="ECO:0000313" key="8">
    <source>
        <dbReference type="Proteomes" id="UP001337655"/>
    </source>
</evidence>
<evidence type="ECO:0000256" key="4">
    <source>
        <dbReference type="PROSITE-ProRule" id="PRU00175"/>
    </source>
</evidence>
<dbReference type="PANTHER" id="PTHR46016">
    <property type="entry name" value="ZINC FINGER, RING/FYVE/PHD-TYPE"/>
    <property type="match status" value="1"/>
</dbReference>
<keyword evidence="8" id="KW-1185">Reference proteome</keyword>
<dbReference type="InterPro" id="IPR051438">
    <property type="entry name" value="RNF_E3_ubiq-protein_ligase"/>
</dbReference>
<keyword evidence="3" id="KW-0862">Zinc</keyword>
<dbReference type="PROSITE" id="PS50089">
    <property type="entry name" value="ZF_RING_2"/>
    <property type="match status" value="1"/>
</dbReference>
<feature type="region of interest" description="Disordered" evidence="5">
    <location>
        <begin position="256"/>
        <end position="286"/>
    </location>
</feature>
<feature type="domain" description="RING-type" evidence="6">
    <location>
        <begin position="293"/>
        <end position="333"/>
    </location>
</feature>
<evidence type="ECO:0000313" key="7">
    <source>
        <dbReference type="EMBL" id="KAK5170606.1"/>
    </source>
</evidence>
<keyword evidence="1" id="KW-0479">Metal-binding</keyword>
<reference evidence="7 8" key="1">
    <citation type="submission" date="2023-08" db="EMBL/GenBank/DDBJ databases">
        <title>Black Yeasts Isolated from many extreme environments.</title>
        <authorList>
            <person name="Coleine C."/>
            <person name="Stajich J.E."/>
            <person name="Selbmann L."/>
        </authorList>
    </citation>
    <scope>NUCLEOTIDE SEQUENCE [LARGE SCALE GENOMIC DNA]</scope>
    <source>
        <strain evidence="7 8">CCFEE 5935</strain>
    </source>
</reference>
<protein>
    <recommendedName>
        <fullName evidence="6">RING-type domain-containing protein</fullName>
    </recommendedName>
</protein>
<dbReference type="InterPro" id="IPR013083">
    <property type="entry name" value="Znf_RING/FYVE/PHD"/>
</dbReference>
<feature type="compositionally biased region" description="Polar residues" evidence="5">
    <location>
        <begin position="262"/>
        <end position="276"/>
    </location>
</feature>
<evidence type="ECO:0000256" key="5">
    <source>
        <dbReference type="SAM" id="MobiDB-lite"/>
    </source>
</evidence>
<name>A0AAV9PBQ5_9PEZI</name>
<dbReference type="Pfam" id="PF00097">
    <property type="entry name" value="zf-C3HC4"/>
    <property type="match status" value="1"/>
</dbReference>
<comment type="caution">
    <text evidence="7">The sequence shown here is derived from an EMBL/GenBank/DDBJ whole genome shotgun (WGS) entry which is preliminary data.</text>
</comment>
<evidence type="ECO:0000256" key="3">
    <source>
        <dbReference type="ARBA" id="ARBA00022833"/>
    </source>
</evidence>
<dbReference type="GO" id="GO:0006511">
    <property type="term" value="P:ubiquitin-dependent protein catabolic process"/>
    <property type="evidence" value="ECO:0007669"/>
    <property type="project" value="TreeGrafter"/>
</dbReference>